<feature type="domain" description="CzcB-like barrel-sandwich hybrid" evidence="3">
    <location>
        <begin position="83"/>
        <end position="250"/>
    </location>
</feature>
<dbReference type="Proteomes" id="UP000435649">
    <property type="component" value="Unassembled WGS sequence"/>
</dbReference>
<dbReference type="Gene3D" id="2.40.30.170">
    <property type="match status" value="1"/>
</dbReference>
<dbReference type="Gene3D" id="2.40.50.100">
    <property type="match status" value="1"/>
</dbReference>
<comment type="caution">
    <text evidence="4">The sequence shown here is derived from an EMBL/GenBank/DDBJ whole genome shotgun (WGS) entry which is preliminary data.</text>
</comment>
<accession>A0A844G164</accession>
<evidence type="ECO:0000259" key="3">
    <source>
        <dbReference type="Pfam" id="PF25973"/>
    </source>
</evidence>
<comment type="similarity">
    <text evidence="1">Belongs to the membrane fusion protein (MFP) (TC 8.A.1) family.</text>
</comment>
<organism evidence="4 5">
    <name type="scientific">Victivallis lenta</name>
    <dbReference type="NCBI Taxonomy" id="2606640"/>
    <lineage>
        <taxon>Bacteria</taxon>
        <taxon>Pseudomonadati</taxon>
        <taxon>Lentisphaerota</taxon>
        <taxon>Lentisphaeria</taxon>
        <taxon>Victivallales</taxon>
        <taxon>Victivallaceae</taxon>
        <taxon>Victivallis</taxon>
    </lineage>
</organism>
<feature type="coiled-coil region" evidence="2">
    <location>
        <begin position="174"/>
        <end position="215"/>
    </location>
</feature>
<protein>
    <submittedName>
        <fullName evidence="4">Efflux RND transporter periplasmic adaptor subunit</fullName>
    </submittedName>
</protein>
<dbReference type="SUPFAM" id="SSF111369">
    <property type="entry name" value="HlyD-like secretion proteins"/>
    <property type="match status" value="1"/>
</dbReference>
<dbReference type="Pfam" id="PF25973">
    <property type="entry name" value="BSH_CzcB"/>
    <property type="match status" value="1"/>
</dbReference>
<dbReference type="NCBIfam" id="TIGR01730">
    <property type="entry name" value="RND_mfp"/>
    <property type="match status" value="1"/>
</dbReference>
<keyword evidence="5" id="KW-1185">Reference proteome</keyword>
<dbReference type="PANTHER" id="PTHR30469">
    <property type="entry name" value="MULTIDRUG RESISTANCE PROTEIN MDTA"/>
    <property type="match status" value="1"/>
</dbReference>
<dbReference type="EMBL" id="VUNS01000007">
    <property type="protein sequence ID" value="MST97096.1"/>
    <property type="molecule type" value="Genomic_DNA"/>
</dbReference>
<dbReference type="GO" id="GO:1990281">
    <property type="term" value="C:efflux pump complex"/>
    <property type="evidence" value="ECO:0007669"/>
    <property type="project" value="TreeGrafter"/>
</dbReference>
<evidence type="ECO:0000313" key="5">
    <source>
        <dbReference type="Proteomes" id="UP000435649"/>
    </source>
</evidence>
<evidence type="ECO:0000256" key="2">
    <source>
        <dbReference type="SAM" id="Coils"/>
    </source>
</evidence>
<dbReference type="Gene3D" id="1.10.287.470">
    <property type="entry name" value="Helix hairpin bin"/>
    <property type="match status" value="1"/>
</dbReference>
<evidence type="ECO:0000313" key="4">
    <source>
        <dbReference type="EMBL" id="MST97096.1"/>
    </source>
</evidence>
<sequence>MRFSRNGQNRPLPGREMMIWREKMRGLQLSAALCAAALLAGGWGAGKKEAAERVVKVVVMQPVKMEFVQKIRVQGNVETKAKAEVSSRISGTLDLMKADEGQRVRKGDILFQVDRIKLENDVKGQKHKLAVAEAELKIAVINSELARTVADKAQVDFNRADRLRKANAVSDDAYERAALNLKEAEAGVSKAEAQANCARAKVGQEQANLEIAEKNLSDSLIRAPFDGMVILKKKDPDEFVNTGDIIYRLEDPDRLELVTMISAVYYDRIVPGKTRAVIYAPNGSVAGEGTVGFRSPAIDSLSRTFTVKIDIPKEFHMVGGQLCELDLILRSEEGVGVPNQALLDRRDNRRAVFVVRDGRAEEVEVKTGIVDGKWTMLLNPAALKGLPVVVEGQAFLGSGDRVDIAPAGKEGK</sequence>
<dbReference type="InterPro" id="IPR058647">
    <property type="entry name" value="BSH_CzcB-like"/>
</dbReference>
<dbReference type="InterPro" id="IPR006143">
    <property type="entry name" value="RND_pump_MFP"/>
</dbReference>
<dbReference type="AlphaFoldDB" id="A0A844G164"/>
<gene>
    <name evidence="4" type="ORF">FYJ85_08575</name>
</gene>
<dbReference type="PANTHER" id="PTHR30469:SF15">
    <property type="entry name" value="HLYD FAMILY OF SECRETION PROTEINS"/>
    <property type="match status" value="1"/>
</dbReference>
<reference evidence="4 5" key="1">
    <citation type="submission" date="2019-08" db="EMBL/GenBank/DDBJ databases">
        <title>In-depth cultivation of the pig gut microbiome towards novel bacterial diversity and tailored functional studies.</title>
        <authorList>
            <person name="Wylensek D."/>
            <person name="Hitch T.C.A."/>
            <person name="Clavel T."/>
        </authorList>
    </citation>
    <scope>NUCLEOTIDE SEQUENCE [LARGE SCALE GENOMIC DNA]</scope>
    <source>
        <strain evidence="4 5">BBE-744-WT-12</strain>
    </source>
</reference>
<name>A0A844G164_9BACT</name>
<proteinExistence type="inferred from homology"/>
<dbReference type="Gene3D" id="2.40.420.20">
    <property type="match status" value="1"/>
</dbReference>
<evidence type="ECO:0000256" key="1">
    <source>
        <dbReference type="ARBA" id="ARBA00009477"/>
    </source>
</evidence>
<dbReference type="GO" id="GO:0015562">
    <property type="term" value="F:efflux transmembrane transporter activity"/>
    <property type="evidence" value="ECO:0007669"/>
    <property type="project" value="TreeGrafter"/>
</dbReference>
<keyword evidence="2" id="KW-0175">Coiled coil</keyword>